<accession>A0A813DMV8</accession>
<dbReference type="PANTHER" id="PTHR32385:SF15">
    <property type="entry name" value="INOSITOL PHOSPHOCERAMIDE MANNOSYLTRANSFERASE 1"/>
    <property type="match status" value="1"/>
</dbReference>
<dbReference type="InterPro" id="IPR051706">
    <property type="entry name" value="Glycosyltransferase_domain"/>
</dbReference>
<dbReference type="AlphaFoldDB" id="A0A813DMV8"/>
<dbReference type="EMBL" id="CAJNNV010029820">
    <property type="protein sequence ID" value="CAE8630200.1"/>
    <property type="molecule type" value="Genomic_DNA"/>
</dbReference>
<reference evidence="2" key="1">
    <citation type="submission" date="2021-02" db="EMBL/GenBank/DDBJ databases">
        <authorList>
            <person name="Dougan E. K."/>
            <person name="Rhodes N."/>
            <person name="Thang M."/>
            <person name="Chan C."/>
        </authorList>
    </citation>
    <scope>NUCLEOTIDE SEQUENCE</scope>
</reference>
<dbReference type="Proteomes" id="UP000654075">
    <property type="component" value="Unassembled WGS sequence"/>
</dbReference>
<evidence type="ECO:0000313" key="2">
    <source>
        <dbReference type="EMBL" id="CAE8586985.1"/>
    </source>
</evidence>
<evidence type="ECO:0000313" key="3">
    <source>
        <dbReference type="EMBL" id="CAE8630200.1"/>
    </source>
</evidence>
<dbReference type="GO" id="GO:0016020">
    <property type="term" value="C:membrane"/>
    <property type="evidence" value="ECO:0007669"/>
    <property type="project" value="GOC"/>
</dbReference>
<dbReference type="EMBL" id="CAJNNV010002312">
    <property type="protein sequence ID" value="CAE8586985.1"/>
    <property type="molecule type" value="Genomic_DNA"/>
</dbReference>
<sequence>MRRQLPLLLAAWRLHLLLYVVGVVLTPIYLYDDSSTVTLYDHLYQRWYRSSPVQLSTGFIEHLQSLPEIPQRVHLSWSDQHILTSGLPLVEHGVRALQDLNPGWKIEVSNDSQVEGYIKSKISSSDFELLEGVHIGEKIDLWRLLKLRDEGGLFQHMDRLNSRTLASLITSETRMLLPTCHDDDFSQDFMCSAPGNRIFSRAVELNLERRRQCTVLGLRKFDLLALGPPTFSDAISQVAFGFNKWPLGQGSLHLARDALGRTGLITSRKEDPPCQTLTQLQHGCDWLEGRDYFQLKRDMRKAGKASNWQSHKRPVRNPCKSHVAVGILVVTCLMLATLGLATSMVTNLQCHWPAGPGNAGSGPAGHGSRLVDGRRDSKKQADQEEEVLLSVMAQASGGLSARPSLVGVSSGVL</sequence>
<dbReference type="GO" id="GO:0000030">
    <property type="term" value="F:mannosyltransferase activity"/>
    <property type="evidence" value="ECO:0007669"/>
    <property type="project" value="TreeGrafter"/>
</dbReference>
<comment type="caution">
    <text evidence="2">The sequence shown here is derived from an EMBL/GenBank/DDBJ whole genome shotgun (WGS) entry which is preliminary data.</text>
</comment>
<feature type="region of interest" description="Disordered" evidence="1">
    <location>
        <begin position="355"/>
        <end position="384"/>
    </location>
</feature>
<feature type="compositionally biased region" description="Basic and acidic residues" evidence="1">
    <location>
        <begin position="369"/>
        <end position="382"/>
    </location>
</feature>
<protein>
    <submittedName>
        <fullName evidence="2">Uncharacterized protein</fullName>
    </submittedName>
</protein>
<name>A0A813DMV8_POLGL</name>
<dbReference type="GO" id="GO:0051999">
    <property type="term" value="P:mannosyl-inositol phosphorylceramide biosynthetic process"/>
    <property type="evidence" value="ECO:0007669"/>
    <property type="project" value="TreeGrafter"/>
</dbReference>
<keyword evidence="4" id="KW-1185">Reference proteome</keyword>
<dbReference type="PANTHER" id="PTHR32385">
    <property type="entry name" value="MANNOSYL PHOSPHORYLINOSITOL CERAMIDE SYNTHASE"/>
    <property type="match status" value="1"/>
</dbReference>
<organism evidence="2 4">
    <name type="scientific">Polarella glacialis</name>
    <name type="common">Dinoflagellate</name>
    <dbReference type="NCBI Taxonomy" id="89957"/>
    <lineage>
        <taxon>Eukaryota</taxon>
        <taxon>Sar</taxon>
        <taxon>Alveolata</taxon>
        <taxon>Dinophyceae</taxon>
        <taxon>Suessiales</taxon>
        <taxon>Suessiaceae</taxon>
        <taxon>Polarella</taxon>
    </lineage>
</organism>
<proteinExistence type="predicted"/>
<evidence type="ECO:0000256" key="1">
    <source>
        <dbReference type="SAM" id="MobiDB-lite"/>
    </source>
</evidence>
<evidence type="ECO:0000313" key="4">
    <source>
        <dbReference type="Proteomes" id="UP000654075"/>
    </source>
</evidence>
<gene>
    <name evidence="3" type="ORF">PGLA1383_LOCUS46592</name>
    <name evidence="2" type="ORF">PGLA1383_LOCUS5827</name>
</gene>